<accession>A0A949U0W7</accession>
<sequence length="175" mass="20608">MEYFIICQDKRVLNSVEPIGVSKEIDKNIDTKVEDEMPVQFYIKEKKENEYVDYIEGQTPLISDKLKYIFEKFQEDIFLKPAVLADIKRMRQDLYWIMIPQAVECLSPKAEFNKDGTLKRLVIDETKIGFTKIFKVDGILENFIMISLDLAESILRRDFTGIKLERVEKEVRKGE</sequence>
<protein>
    <recommendedName>
        <fullName evidence="3">Serine protease</fullName>
    </recommendedName>
</protein>
<organism evidence="1 2">
    <name type="scientific">Clostridium thailandense</name>
    <dbReference type="NCBI Taxonomy" id="2794346"/>
    <lineage>
        <taxon>Bacteria</taxon>
        <taxon>Bacillati</taxon>
        <taxon>Bacillota</taxon>
        <taxon>Clostridia</taxon>
        <taxon>Eubacteriales</taxon>
        <taxon>Clostridiaceae</taxon>
        <taxon>Clostridium</taxon>
    </lineage>
</organism>
<dbReference type="Proteomes" id="UP000694308">
    <property type="component" value="Unassembled WGS sequence"/>
</dbReference>
<evidence type="ECO:0000313" key="1">
    <source>
        <dbReference type="EMBL" id="MBV7275320.1"/>
    </source>
</evidence>
<evidence type="ECO:0008006" key="3">
    <source>
        <dbReference type="Google" id="ProtNLM"/>
    </source>
</evidence>
<proteinExistence type="predicted"/>
<keyword evidence="2" id="KW-1185">Reference proteome</keyword>
<dbReference type="AlphaFoldDB" id="A0A949U0W7"/>
<name>A0A949U0W7_9CLOT</name>
<dbReference type="EMBL" id="JAEEGC010000119">
    <property type="protein sequence ID" value="MBV7275320.1"/>
    <property type="molecule type" value="Genomic_DNA"/>
</dbReference>
<comment type="caution">
    <text evidence="1">The sequence shown here is derived from an EMBL/GenBank/DDBJ whole genome shotgun (WGS) entry which is preliminary data.</text>
</comment>
<gene>
    <name evidence="1" type="ORF">I6U48_20685</name>
</gene>
<dbReference type="RefSeq" id="WP_218322374.1">
    <property type="nucleotide sequence ID" value="NZ_JAEEGC010000119.1"/>
</dbReference>
<evidence type="ECO:0000313" key="2">
    <source>
        <dbReference type="Proteomes" id="UP000694308"/>
    </source>
</evidence>
<reference evidence="1" key="1">
    <citation type="submission" date="2020-12" db="EMBL/GenBank/DDBJ databases">
        <title>Clostridium thailandense sp. nov., a novel acetogenic bacterium isolated from peat land soil in Thailand.</title>
        <authorList>
            <person name="Chaikitkaew S."/>
            <person name="Birkeland N.K."/>
        </authorList>
    </citation>
    <scope>NUCLEOTIDE SEQUENCE</scope>
    <source>
        <strain evidence="1">PL3</strain>
    </source>
</reference>